<keyword evidence="3" id="KW-1185">Reference proteome</keyword>
<sequence length="903" mass="102756">MLGLTFRGLLSAIEEQRHVAPLDMIMALGLIRDSLCVHSWRLQISWPCWPKTTNWAMAIQSAPEEKTADSLEAWLDETREAFDFRFRKAWFCHWFYNKAGLEQYWSTYERLITEALMASGKATCVLFNLLILSQQSKSSAKQEGLEALGEICYETDLEGSEKYLYFVGLAVQHVNKLKPRFLLVSGDDYFSFWVGGVYFMVVNSQFYMDSSKTEMQRKDQDAWIEAQFEALKKRQPKHAVVLSHVPPFIAEPKEPQGWANWEVEPRERIVKLAKDAGVRLWLCGHYHGNAIAVDDDLEVVTCAGVGTNINWTANPGVVATSIRPDFERCVGDPPFFADAQHSGDEAANPPACSHGGVACPQPSSLDQKTIAVGFEDLKFVIKGDVDGAPWMLRLDGGILAWNRATWMDGARREEQEHWLKVMAVSYLLNHNEKQIFTAAKIMCLAFFAEVFDQCAGDQAMIQDIVSPDMCLAFMNKRYDLRWSGIDPGLGECGFVDAGHRNEPLEPDLNVIEKNSEEEGLMLLFYPCHLESMWAKEVNAYAYKIAKVDGLQFTVKSLRMSTSLVSQGGVQGMAPSLRSRQAQREWTRRLSTLDGWLMRDAWTKWVQVEPLKNRNQGVPGQLGYFEKVELAFDSEPVLQAAARMAQTIRKNSGMETVLEPGKYHDKGCVRGGADKIDDKQEETAYDQEENQRIVETMKQQRRCLEFYHEDESLDYAFQVDEGEFTAEERTTWTDQTNEDEMRLLDSSVKVILAGGWDDREWWRVSSKQQKEPIRPFHTFSPTTQLPANKTRGKSTLSHRGLEAYDKENTDEEYLDEKDAMTFRSGLGVCVCLLSEGIQIKQFIHFVVKDGGLECLDSVCAQAFYETKKINKLDHQDFQSERRKTIESTPTGGDYLEKLVDQNVN</sequence>
<name>A0ABP0QYN8_9DINO</name>
<organism evidence="2 3">
    <name type="scientific">Durusdinium trenchii</name>
    <dbReference type="NCBI Taxonomy" id="1381693"/>
    <lineage>
        <taxon>Eukaryota</taxon>
        <taxon>Sar</taxon>
        <taxon>Alveolata</taxon>
        <taxon>Dinophyceae</taxon>
        <taxon>Suessiales</taxon>
        <taxon>Symbiodiniaceae</taxon>
        <taxon>Durusdinium</taxon>
    </lineage>
</organism>
<accession>A0ABP0QYN8</accession>
<dbReference type="PANTHER" id="PTHR43143:SF1">
    <property type="entry name" value="SERINE_THREONINE-PROTEIN PHOSPHATASE CPPED1"/>
    <property type="match status" value="1"/>
</dbReference>
<proteinExistence type="predicted"/>
<dbReference type="InterPro" id="IPR029052">
    <property type="entry name" value="Metallo-depent_PP-like"/>
</dbReference>
<feature type="region of interest" description="Disordered" evidence="1">
    <location>
        <begin position="773"/>
        <end position="792"/>
    </location>
</feature>
<dbReference type="SUPFAM" id="SSF56300">
    <property type="entry name" value="Metallo-dependent phosphatases"/>
    <property type="match status" value="1"/>
</dbReference>
<evidence type="ECO:0000313" key="2">
    <source>
        <dbReference type="EMBL" id="CAK9092975.1"/>
    </source>
</evidence>
<gene>
    <name evidence="2" type="ORF">SCF082_LOCUS43736</name>
</gene>
<reference evidence="2 3" key="1">
    <citation type="submission" date="2024-02" db="EMBL/GenBank/DDBJ databases">
        <authorList>
            <person name="Chen Y."/>
            <person name="Shah S."/>
            <person name="Dougan E. K."/>
            <person name="Thang M."/>
            <person name="Chan C."/>
        </authorList>
    </citation>
    <scope>NUCLEOTIDE SEQUENCE [LARGE SCALE GENOMIC DNA]</scope>
</reference>
<evidence type="ECO:0000256" key="1">
    <source>
        <dbReference type="SAM" id="MobiDB-lite"/>
    </source>
</evidence>
<dbReference type="PANTHER" id="PTHR43143">
    <property type="entry name" value="METALLOPHOSPHOESTERASE, CALCINEURIN SUPERFAMILY"/>
    <property type="match status" value="1"/>
</dbReference>
<dbReference type="Proteomes" id="UP001642464">
    <property type="component" value="Unassembled WGS sequence"/>
</dbReference>
<dbReference type="Gene3D" id="3.60.21.10">
    <property type="match status" value="1"/>
</dbReference>
<comment type="caution">
    <text evidence="2">The sequence shown here is derived from an EMBL/GenBank/DDBJ whole genome shotgun (WGS) entry which is preliminary data.</text>
</comment>
<dbReference type="EMBL" id="CAXAMM010040407">
    <property type="protein sequence ID" value="CAK9092975.1"/>
    <property type="molecule type" value="Genomic_DNA"/>
</dbReference>
<protein>
    <submittedName>
        <fullName evidence="2">Serine/threonine-protein phosphatase CPPED1 (Calcineurin-like phosphoesterase domain-containing protein 1)</fullName>
    </submittedName>
</protein>
<dbReference type="InterPro" id="IPR051918">
    <property type="entry name" value="STPP_CPPED1"/>
</dbReference>
<feature type="compositionally biased region" description="Polar residues" evidence="1">
    <location>
        <begin position="778"/>
        <end position="792"/>
    </location>
</feature>
<evidence type="ECO:0000313" key="3">
    <source>
        <dbReference type="Proteomes" id="UP001642464"/>
    </source>
</evidence>